<comment type="caution">
    <text evidence="1">The sequence shown here is derived from an EMBL/GenBank/DDBJ whole genome shotgun (WGS) entry which is preliminary data.</text>
</comment>
<name>A0AAE1CW41_9GAST</name>
<sequence>MTWRVKFIPQVASKSFIECVTVQEEDAPLYTDLPTDDSHRSGRCLRGALDVVTSNSFRFRDNRSTAMRTT</sequence>
<reference evidence="1" key="1">
    <citation type="journal article" date="2023" name="G3 (Bethesda)">
        <title>A reference genome for the long-term kleptoplast-retaining sea slug Elysia crispata morphotype clarki.</title>
        <authorList>
            <person name="Eastman K.E."/>
            <person name="Pendleton A.L."/>
            <person name="Shaikh M.A."/>
            <person name="Suttiyut T."/>
            <person name="Ogas R."/>
            <person name="Tomko P."/>
            <person name="Gavelis G."/>
            <person name="Widhalm J.R."/>
            <person name="Wisecaver J.H."/>
        </authorList>
    </citation>
    <scope>NUCLEOTIDE SEQUENCE</scope>
    <source>
        <strain evidence="1">ECLA1</strain>
    </source>
</reference>
<dbReference type="AlphaFoldDB" id="A0AAE1CW41"/>
<dbReference type="EMBL" id="JAWDGP010006561">
    <property type="protein sequence ID" value="KAK3738977.1"/>
    <property type="molecule type" value="Genomic_DNA"/>
</dbReference>
<protein>
    <submittedName>
        <fullName evidence="1">Uncharacterized protein</fullName>
    </submittedName>
</protein>
<dbReference type="Proteomes" id="UP001283361">
    <property type="component" value="Unassembled WGS sequence"/>
</dbReference>
<proteinExistence type="predicted"/>
<accession>A0AAE1CW41</accession>
<evidence type="ECO:0000313" key="1">
    <source>
        <dbReference type="EMBL" id="KAK3738977.1"/>
    </source>
</evidence>
<evidence type="ECO:0000313" key="2">
    <source>
        <dbReference type="Proteomes" id="UP001283361"/>
    </source>
</evidence>
<organism evidence="1 2">
    <name type="scientific">Elysia crispata</name>
    <name type="common">lettuce slug</name>
    <dbReference type="NCBI Taxonomy" id="231223"/>
    <lineage>
        <taxon>Eukaryota</taxon>
        <taxon>Metazoa</taxon>
        <taxon>Spiralia</taxon>
        <taxon>Lophotrochozoa</taxon>
        <taxon>Mollusca</taxon>
        <taxon>Gastropoda</taxon>
        <taxon>Heterobranchia</taxon>
        <taxon>Euthyneura</taxon>
        <taxon>Panpulmonata</taxon>
        <taxon>Sacoglossa</taxon>
        <taxon>Placobranchoidea</taxon>
        <taxon>Plakobranchidae</taxon>
        <taxon>Elysia</taxon>
    </lineage>
</organism>
<gene>
    <name evidence="1" type="ORF">RRG08_015178</name>
</gene>
<keyword evidence="2" id="KW-1185">Reference proteome</keyword>